<dbReference type="Pfam" id="PF01418">
    <property type="entry name" value="HTH_6"/>
    <property type="match status" value="1"/>
</dbReference>
<dbReference type="GO" id="GO:0003677">
    <property type="term" value="F:DNA binding"/>
    <property type="evidence" value="ECO:0007669"/>
    <property type="project" value="UniProtKB-KW"/>
</dbReference>
<gene>
    <name evidence="6" type="ordered locus">MCJ_005280</name>
</gene>
<evidence type="ECO:0000256" key="1">
    <source>
        <dbReference type="ARBA" id="ARBA00023015"/>
    </source>
</evidence>
<keyword evidence="7" id="KW-1185">Reference proteome</keyword>
<dbReference type="eggNOG" id="COG1737">
    <property type="taxonomic scope" value="Bacteria"/>
</dbReference>
<dbReference type="SUPFAM" id="SSF53697">
    <property type="entry name" value="SIS domain"/>
    <property type="match status" value="1"/>
</dbReference>
<dbReference type="Pfam" id="PF01380">
    <property type="entry name" value="SIS"/>
    <property type="match status" value="1"/>
</dbReference>
<keyword evidence="2" id="KW-0238">DNA-binding</keyword>
<dbReference type="InterPro" id="IPR047640">
    <property type="entry name" value="RpiR-like"/>
</dbReference>
<dbReference type="GO" id="GO:1901135">
    <property type="term" value="P:carbohydrate derivative metabolic process"/>
    <property type="evidence" value="ECO:0007669"/>
    <property type="project" value="InterPro"/>
</dbReference>
<dbReference type="KEGG" id="mco:MCJ_005280"/>
<dbReference type="InterPro" id="IPR036388">
    <property type="entry name" value="WH-like_DNA-bd_sf"/>
</dbReference>
<dbReference type="InterPro" id="IPR009057">
    <property type="entry name" value="Homeodomain-like_sf"/>
</dbReference>
<dbReference type="GO" id="GO:0097367">
    <property type="term" value="F:carbohydrate derivative binding"/>
    <property type="evidence" value="ECO:0007669"/>
    <property type="project" value="InterPro"/>
</dbReference>
<evidence type="ECO:0000259" key="5">
    <source>
        <dbReference type="PROSITE" id="PS51464"/>
    </source>
</evidence>
<dbReference type="PANTHER" id="PTHR30514">
    <property type="entry name" value="GLUCOKINASE"/>
    <property type="match status" value="1"/>
</dbReference>
<name>C5J6W4_MESCH</name>
<dbReference type="GO" id="GO:0003700">
    <property type="term" value="F:DNA-binding transcription factor activity"/>
    <property type="evidence" value="ECO:0007669"/>
    <property type="project" value="InterPro"/>
</dbReference>
<organism evidence="6 7">
    <name type="scientific">Mesomycoplasma conjunctivae (strain ATCC 25834 / NCTC 10147 / HRC/581)</name>
    <name type="common">Mycoplasma conjunctivae</name>
    <dbReference type="NCBI Taxonomy" id="572263"/>
    <lineage>
        <taxon>Bacteria</taxon>
        <taxon>Bacillati</taxon>
        <taxon>Mycoplasmatota</taxon>
        <taxon>Mycoplasmoidales</taxon>
        <taxon>Metamycoplasmataceae</taxon>
        <taxon>Mesomycoplasma</taxon>
    </lineage>
</organism>
<dbReference type="HOGENOM" id="CLU_055769_5_0_14"/>
<dbReference type="CDD" id="cd05013">
    <property type="entry name" value="SIS_RpiR"/>
    <property type="match status" value="1"/>
</dbReference>
<protein>
    <submittedName>
        <fullName evidence="6">Transcriptional regulator</fullName>
    </submittedName>
</protein>
<dbReference type="Gene3D" id="1.10.10.10">
    <property type="entry name" value="Winged helix-like DNA-binding domain superfamily/Winged helix DNA-binding domain"/>
    <property type="match status" value="1"/>
</dbReference>
<feature type="domain" description="SIS" evidence="5">
    <location>
        <begin position="118"/>
        <end position="256"/>
    </location>
</feature>
<dbReference type="InterPro" id="IPR001347">
    <property type="entry name" value="SIS_dom"/>
</dbReference>
<evidence type="ECO:0000256" key="3">
    <source>
        <dbReference type="ARBA" id="ARBA00023163"/>
    </source>
</evidence>
<sequence length="278" mass="31903">MKTTIFSQKQIESLTTAERQIIDLSLKNPVFFYNASIKELAKKSNVSMSVISLLTKKLGFDSLKNMQFYVYHHYLNSKNILLDSNSENSKILDQLHFYYRDSITKTAHLIDLNSISKISETISNANKIFLYGAGSSSLAASELAINLQKLGLNATSFFDFHSFLLTSGQNQESTIILFSKSCKTKEIEFIIKQLGDKGENLIIITANKQVIHQEKNQVLIYQTLEQKQRFISISSKVNQYFVSDLIFFILANSMDIKYQQKYEQNYFLLNNWNKSSSN</sequence>
<reference evidence="7" key="1">
    <citation type="journal article" date="2009" name="BMC Bioinformatics">
        <title>The Mycoplasma conjunctivae genome sequencing, annotation and analysis.</title>
        <authorList>
            <person name="Calderon-Copete S.P."/>
            <person name="Wigger G."/>
            <person name="Wunderlin C."/>
            <person name="Schmidheini T."/>
            <person name="Frey J."/>
            <person name="Quail M.A."/>
            <person name="Falquet L."/>
        </authorList>
    </citation>
    <scope>NUCLEOTIDE SEQUENCE [LARGE SCALE GENOMIC DNA]</scope>
    <source>
        <strain evidence="7">ATCC 25834 / NCTC 10147 / HRC/581</strain>
    </source>
</reference>
<dbReference type="AlphaFoldDB" id="C5J6W4"/>
<dbReference type="Gene3D" id="3.40.50.10490">
    <property type="entry name" value="Glucose-6-phosphate isomerase like protein, domain 1"/>
    <property type="match status" value="1"/>
</dbReference>
<dbReference type="PROSITE" id="PS51464">
    <property type="entry name" value="SIS"/>
    <property type="match status" value="1"/>
</dbReference>
<dbReference type="EMBL" id="FM864216">
    <property type="protein sequence ID" value="CAT05227.1"/>
    <property type="molecule type" value="Genomic_DNA"/>
</dbReference>
<dbReference type="InterPro" id="IPR000281">
    <property type="entry name" value="HTH_RpiR"/>
</dbReference>
<evidence type="ECO:0000256" key="2">
    <source>
        <dbReference type="ARBA" id="ARBA00023125"/>
    </source>
</evidence>
<evidence type="ECO:0000313" key="6">
    <source>
        <dbReference type="EMBL" id="CAT05227.1"/>
    </source>
</evidence>
<proteinExistence type="predicted"/>
<evidence type="ECO:0000313" key="7">
    <source>
        <dbReference type="Proteomes" id="UP000001491"/>
    </source>
</evidence>
<keyword evidence="1" id="KW-0805">Transcription regulation</keyword>
<accession>C5J6W4</accession>
<dbReference type="Proteomes" id="UP000001491">
    <property type="component" value="Chromosome"/>
</dbReference>
<dbReference type="PANTHER" id="PTHR30514:SF21">
    <property type="entry name" value="RPIR-FAMILY TRANSCRIPTIONAL REGULATOR"/>
    <property type="match status" value="1"/>
</dbReference>
<dbReference type="SUPFAM" id="SSF46689">
    <property type="entry name" value="Homeodomain-like"/>
    <property type="match status" value="1"/>
</dbReference>
<dbReference type="InterPro" id="IPR046348">
    <property type="entry name" value="SIS_dom_sf"/>
</dbReference>
<dbReference type="PROSITE" id="PS51071">
    <property type="entry name" value="HTH_RPIR"/>
    <property type="match status" value="1"/>
</dbReference>
<keyword evidence="3" id="KW-0804">Transcription</keyword>
<dbReference type="InterPro" id="IPR035472">
    <property type="entry name" value="RpiR-like_SIS"/>
</dbReference>
<evidence type="ECO:0000259" key="4">
    <source>
        <dbReference type="PROSITE" id="PS51071"/>
    </source>
</evidence>
<feature type="domain" description="HTH rpiR-type" evidence="4">
    <location>
        <begin position="1"/>
        <end position="77"/>
    </location>
</feature>